<keyword evidence="5" id="KW-1185">Reference proteome</keyword>
<keyword evidence="1" id="KW-0862">Zinc</keyword>
<evidence type="ECO:0000256" key="1">
    <source>
        <dbReference type="PROSITE-ProRule" id="PRU00047"/>
    </source>
</evidence>
<keyword evidence="1" id="KW-0479">Metal-binding</keyword>
<name>A0A8X6PPC5_NEPPI</name>
<reference evidence="4" key="1">
    <citation type="submission" date="2020-08" db="EMBL/GenBank/DDBJ databases">
        <title>Multicomponent nature underlies the extraordinary mechanical properties of spider dragline silk.</title>
        <authorList>
            <person name="Kono N."/>
            <person name="Nakamura H."/>
            <person name="Mori M."/>
            <person name="Yoshida Y."/>
            <person name="Ohtoshi R."/>
            <person name="Malay A.D."/>
            <person name="Moran D.A.P."/>
            <person name="Tomita M."/>
            <person name="Numata K."/>
            <person name="Arakawa K."/>
        </authorList>
    </citation>
    <scope>NUCLEOTIDE SEQUENCE</scope>
</reference>
<proteinExistence type="predicted"/>
<dbReference type="SUPFAM" id="SSF57756">
    <property type="entry name" value="Retrovirus zinc finger-like domains"/>
    <property type="match status" value="1"/>
</dbReference>
<feature type="domain" description="CCHC-type" evidence="3">
    <location>
        <begin position="152"/>
        <end position="167"/>
    </location>
</feature>
<dbReference type="Pfam" id="PF00098">
    <property type="entry name" value="zf-CCHC"/>
    <property type="match status" value="1"/>
</dbReference>
<dbReference type="InterPro" id="IPR001878">
    <property type="entry name" value="Znf_CCHC"/>
</dbReference>
<dbReference type="SMART" id="SM00343">
    <property type="entry name" value="ZnF_C2HC"/>
    <property type="match status" value="1"/>
</dbReference>
<dbReference type="EMBL" id="BMAW01023250">
    <property type="protein sequence ID" value="GFT81867.1"/>
    <property type="molecule type" value="Genomic_DNA"/>
</dbReference>
<dbReference type="PROSITE" id="PS50158">
    <property type="entry name" value="ZF_CCHC"/>
    <property type="match status" value="1"/>
</dbReference>
<dbReference type="Proteomes" id="UP000887013">
    <property type="component" value="Unassembled WGS sequence"/>
</dbReference>
<dbReference type="OrthoDB" id="6434401at2759"/>
<evidence type="ECO:0000313" key="4">
    <source>
        <dbReference type="EMBL" id="GFT81867.1"/>
    </source>
</evidence>
<organism evidence="4 5">
    <name type="scientific">Nephila pilipes</name>
    <name type="common">Giant wood spider</name>
    <name type="synonym">Nephila maculata</name>
    <dbReference type="NCBI Taxonomy" id="299642"/>
    <lineage>
        <taxon>Eukaryota</taxon>
        <taxon>Metazoa</taxon>
        <taxon>Ecdysozoa</taxon>
        <taxon>Arthropoda</taxon>
        <taxon>Chelicerata</taxon>
        <taxon>Arachnida</taxon>
        <taxon>Araneae</taxon>
        <taxon>Araneomorphae</taxon>
        <taxon>Entelegynae</taxon>
        <taxon>Araneoidea</taxon>
        <taxon>Nephilidae</taxon>
        <taxon>Nephila</taxon>
    </lineage>
</organism>
<keyword evidence="2" id="KW-0175">Coiled coil</keyword>
<keyword evidence="1" id="KW-0863">Zinc-finger</keyword>
<evidence type="ECO:0000256" key="2">
    <source>
        <dbReference type="SAM" id="Coils"/>
    </source>
</evidence>
<dbReference type="GO" id="GO:0003676">
    <property type="term" value="F:nucleic acid binding"/>
    <property type="evidence" value="ECO:0007669"/>
    <property type="project" value="InterPro"/>
</dbReference>
<dbReference type="AlphaFoldDB" id="A0A8X6PPC5"/>
<feature type="coiled-coil region" evidence="2">
    <location>
        <begin position="44"/>
        <end position="76"/>
    </location>
</feature>
<dbReference type="GO" id="GO:0008270">
    <property type="term" value="F:zinc ion binding"/>
    <property type="evidence" value="ECO:0007669"/>
    <property type="project" value="UniProtKB-KW"/>
</dbReference>
<gene>
    <name evidence="4" type="primary">AVEN_259560_1</name>
    <name evidence="4" type="ORF">NPIL_561801</name>
</gene>
<feature type="non-terminal residue" evidence="4">
    <location>
        <position position="1"/>
    </location>
</feature>
<evidence type="ECO:0000259" key="3">
    <source>
        <dbReference type="PROSITE" id="PS50158"/>
    </source>
</evidence>
<accession>A0A8X6PPC5</accession>
<evidence type="ECO:0000313" key="5">
    <source>
        <dbReference type="Proteomes" id="UP000887013"/>
    </source>
</evidence>
<comment type="caution">
    <text evidence="4">The sequence shown here is derived from an EMBL/GenBank/DDBJ whole genome shotgun (WGS) entry which is preliminary data.</text>
</comment>
<protein>
    <submittedName>
        <fullName evidence="4">CCHC-type domain-containing protein</fullName>
    </submittedName>
</protein>
<sequence length="232" mass="26510">MAFLIKSRKTDLIQLARDLDESPDPSMSKIVLRDLIISSKYYKEEEAKELLEVITAERLETEQQQKLEQQEQLTIEKLRLEIELSRNVNQSTAQNNGKSYDGPARAKWNDSEKRSFHSNWGKQPFGEKKHDNLLSKKNFEKTKVSELKKLTCFTCGSDKHFRRDCPKNRGVDNKRLNVNKVSTEGTELEDGTVAARVDLLGKVIPRQAIEDKLSKLVKTSISVDGKLVHALV</sequence>
<dbReference type="Gene3D" id="4.10.60.10">
    <property type="entry name" value="Zinc finger, CCHC-type"/>
    <property type="match status" value="1"/>
</dbReference>
<dbReference type="InterPro" id="IPR036875">
    <property type="entry name" value="Znf_CCHC_sf"/>
</dbReference>